<dbReference type="SUPFAM" id="SSF64268">
    <property type="entry name" value="PX domain"/>
    <property type="match status" value="1"/>
</dbReference>
<comment type="similarity">
    <text evidence="1">Belongs to the sorting nexin family.</text>
</comment>
<keyword evidence="2" id="KW-0813">Transport</keyword>
<keyword evidence="7" id="KW-1185">Reference proteome</keyword>
<dbReference type="InterPro" id="IPR027267">
    <property type="entry name" value="AH/BAR_dom_sf"/>
</dbReference>
<feature type="coiled-coil region" evidence="4">
    <location>
        <begin position="293"/>
        <end position="320"/>
    </location>
</feature>
<dbReference type="PANTHER" id="PTHR45949:SF3">
    <property type="entry name" value="SORTING NEXIN-7"/>
    <property type="match status" value="1"/>
</dbReference>
<dbReference type="PROSITE" id="PS50195">
    <property type="entry name" value="PX"/>
    <property type="match status" value="1"/>
</dbReference>
<dbReference type="EMBL" id="CATNWA010000167">
    <property type="protein sequence ID" value="CAI9533961.1"/>
    <property type="molecule type" value="Genomic_DNA"/>
</dbReference>
<dbReference type="Pfam" id="PF00787">
    <property type="entry name" value="PX"/>
    <property type="match status" value="1"/>
</dbReference>
<comment type="caution">
    <text evidence="6">The sequence shown here is derived from an EMBL/GenBank/DDBJ whole genome shotgun (WGS) entry which is preliminary data.</text>
</comment>
<feature type="domain" description="PX" evidence="5">
    <location>
        <begin position="21"/>
        <end position="142"/>
    </location>
</feature>
<sequence>MLASPSSMINQIKFEDEPDVKDVFITVDEPECHVTAIETFITYRIATKTTRSEFDSSEFEVRRRYQDFIWLKSRLEDAHPTLIIPPLPEKFIVKGMVERFNDDFIETRRKALHKFLNRIADHPTLTFNDDFKIFLTAQAWELTSHKKQGPGLFSRMGQTLKAVASSVRGVKNRPDEFTELGEYVEAFSQKINVLDKVSQRISKEEKDYYEEMKEHGPIYTLWSASEEELVDPLRGVANCIDKCCKITEALNSKLSCDLIPIIHEYVLYSETLSGVLKRRDQIQAELDAKVDALVSKNTERDILKEEVGKLEDKVECANNALKADWERWTKNMRSDLKATFLNMADCQRNYYEEVRLFYYFLHGNSIT</sequence>
<dbReference type="Gene3D" id="1.20.1270.60">
    <property type="entry name" value="Arfaptin homology (AH) domain/BAR domain"/>
    <property type="match status" value="1"/>
</dbReference>
<name>A0ABN9AH34_9NEOB</name>
<evidence type="ECO:0000256" key="1">
    <source>
        <dbReference type="ARBA" id="ARBA00010883"/>
    </source>
</evidence>
<dbReference type="SUPFAM" id="SSF103657">
    <property type="entry name" value="BAR/IMD domain-like"/>
    <property type="match status" value="1"/>
</dbReference>
<evidence type="ECO:0000256" key="4">
    <source>
        <dbReference type="SAM" id="Coils"/>
    </source>
</evidence>
<dbReference type="SMART" id="SM00312">
    <property type="entry name" value="PX"/>
    <property type="match status" value="1"/>
</dbReference>
<evidence type="ECO:0000313" key="6">
    <source>
        <dbReference type="EMBL" id="CAI9533961.1"/>
    </source>
</evidence>
<keyword evidence="4" id="KW-0175">Coiled coil</keyword>
<evidence type="ECO:0000313" key="7">
    <source>
        <dbReference type="Proteomes" id="UP001162483"/>
    </source>
</evidence>
<accession>A0ABN9AH34</accession>
<evidence type="ECO:0000259" key="5">
    <source>
        <dbReference type="PROSITE" id="PS50195"/>
    </source>
</evidence>
<dbReference type="InterPro" id="IPR042130">
    <property type="entry name" value="PX_SNX7"/>
</dbReference>
<dbReference type="CDD" id="cd07284">
    <property type="entry name" value="PX_SNX7"/>
    <property type="match status" value="1"/>
</dbReference>
<evidence type="ECO:0000256" key="3">
    <source>
        <dbReference type="ARBA" id="ARBA00022927"/>
    </source>
</evidence>
<organism evidence="6 7">
    <name type="scientific">Staurois parvus</name>
    <dbReference type="NCBI Taxonomy" id="386267"/>
    <lineage>
        <taxon>Eukaryota</taxon>
        <taxon>Metazoa</taxon>
        <taxon>Chordata</taxon>
        <taxon>Craniata</taxon>
        <taxon>Vertebrata</taxon>
        <taxon>Euteleostomi</taxon>
        <taxon>Amphibia</taxon>
        <taxon>Batrachia</taxon>
        <taxon>Anura</taxon>
        <taxon>Neobatrachia</taxon>
        <taxon>Ranoidea</taxon>
        <taxon>Ranidae</taxon>
        <taxon>Staurois</taxon>
    </lineage>
</organism>
<protein>
    <recommendedName>
        <fullName evidence="5">PX domain-containing protein</fullName>
    </recommendedName>
</protein>
<dbReference type="Gene3D" id="3.30.1520.10">
    <property type="entry name" value="Phox-like domain"/>
    <property type="match status" value="1"/>
</dbReference>
<dbReference type="InterPro" id="IPR036871">
    <property type="entry name" value="PX_dom_sf"/>
</dbReference>
<dbReference type="Proteomes" id="UP001162483">
    <property type="component" value="Unassembled WGS sequence"/>
</dbReference>
<reference evidence="6" key="1">
    <citation type="submission" date="2023-05" db="EMBL/GenBank/DDBJ databases">
        <authorList>
            <person name="Stuckert A."/>
        </authorList>
    </citation>
    <scope>NUCLEOTIDE SEQUENCE</scope>
</reference>
<keyword evidence="3" id="KW-0653">Protein transport</keyword>
<proteinExistence type="inferred from homology"/>
<gene>
    <name evidence="6" type="ORF">SPARVUS_LOCUS509317</name>
</gene>
<dbReference type="PANTHER" id="PTHR45949">
    <property type="entry name" value="SORTING NEXIN-4"/>
    <property type="match status" value="1"/>
</dbReference>
<dbReference type="InterPro" id="IPR001683">
    <property type="entry name" value="PX_dom"/>
</dbReference>
<evidence type="ECO:0000256" key="2">
    <source>
        <dbReference type="ARBA" id="ARBA00022448"/>
    </source>
</evidence>